<name>A0AAW1VWN8_RUBAR</name>
<dbReference type="EMBL" id="JBEDUW010000007">
    <property type="protein sequence ID" value="KAK9911778.1"/>
    <property type="molecule type" value="Genomic_DNA"/>
</dbReference>
<dbReference type="AlphaFoldDB" id="A0AAW1VWN8"/>
<gene>
    <name evidence="1" type="ORF">M0R45_035668</name>
</gene>
<dbReference type="Proteomes" id="UP001457282">
    <property type="component" value="Unassembled WGS sequence"/>
</dbReference>
<sequence>MCSGEDVKVGLGIDGGLMGVTPSWADERRGRPARVCRQRQVKHGSAVASNSWVMGSEELQADLWCVFNVDDDGCGWISFVN</sequence>
<evidence type="ECO:0000313" key="2">
    <source>
        <dbReference type="Proteomes" id="UP001457282"/>
    </source>
</evidence>
<reference evidence="1 2" key="1">
    <citation type="journal article" date="2023" name="G3 (Bethesda)">
        <title>A chromosome-length genome assembly and annotation of blackberry (Rubus argutus, cv. 'Hillquist').</title>
        <authorList>
            <person name="Bruna T."/>
            <person name="Aryal R."/>
            <person name="Dudchenko O."/>
            <person name="Sargent D.J."/>
            <person name="Mead D."/>
            <person name="Buti M."/>
            <person name="Cavallini A."/>
            <person name="Hytonen T."/>
            <person name="Andres J."/>
            <person name="Pham M."/>
            <person name="Weisz D."/>
            <person name="Mascagni F."/>
            <person name="Usai G."/>
            <person name="Natali L."/>
            <person name="Bassil N."/>
            <person name="Fernandez G.E."/>
            <person name="Lomsadze A."/>
            <person name="Armour M."/>
            <person name="Olukolu B."/>
            <person name="Poorten T."/>
            <person name="Britton C."/>
            <person name="Davik J."/>
            <person name="Ashrafi H."/>
            <person name="Aiden E.L."/>
            <person name="Borodovsky M."/>
            <person name="Worthington M."/>
        </authorList>
    </citation>
    <scope>NUCLEOTIDE SEQUENCE [LARGE SCALE GENOMIC DNA]</scope>
    <source>
        <strain evidence="1">PI 553951</strain>
    </source>
</reference>
<evidence type="ECO:0000313" key="1">
    <source>
        <dbReference type="EMBL" id="KAK9911778.1"/>
    </source>
</evidence>
<comment type="caution">
    <text evidence="1">The sequence shown here is derived from an EMBL/GenBank/DDBJ whole genome shotgun (WGS) entry which is preliminary data.</text>
</comment>
<protein>
    <submittedName>
        <fullName evidence="1">Uncharacterized protein</fullName>
    </submittedName>
</protein>
<accession>A0AAW1VWN8</accession>
<proteinExistence type="predicted"/>
<keyword evidence="2" id="KW-1185">Reference proteome</keyword>
<organism evidence="1 2">
    <name type="scientific">Rubus argutus</name>
    <name type="common">Southern blackberry</name>
    <dbReference type="NCBI Taxonomy" id="59490"/>
    <lineage>
        <taxon>Eukaryota</taxon>
        <taxon>Viridiplantae</taxon>
        <taxon>Streptophyta</taxon>
        <taxon>Embryophyta</taxon>
        <taxon>Tracheophyta</taxon>
        <taxon>Spermatophyta</taxon>
        <taxon>Magnoliopsida</taxon>
        <taxon>eudicotyledons</taxon>
        <taxon>Gunneridae</taxon>
        <taxon>Pentapetalae</taxon>
        <taxon>rosids</taxon>
        <taxon>fabids</taxon>
        <taxon>Rosales</taxon>
        <taxon>Rosaceae</taxon>
        <taxon>Rosoideae</taxon>
        <taxon>Rosoideae incertae sedis</taxon>
        <taxon>Rubus</taxon>
    </lineage>
</organism>